<protein>
    <submittedName>
        <fullName evidence="3">Uncharacterized protein</fullName>
    </submittedName>
</protein>
<organism evidence="3 4">
    <name type="scientific">Hibiscus sabdariffa</name>
    <name type="common">roselle</name>
    <dbReference type="NCBI Taxonomy" id="183260"/>
    <lineage>
        <taxon>Eukaryota</taxon>
        <taxon>Viridiplantae</taxon>
        <taxon>Streptophyta</taxon>
        <taxon>Embryophyta</taxon>
        <taxon>Tracheophyta</taxon>
        <taxon>Spermatophyta</taxon>
        <taxon>Magnoliopsida</taxon>
        <taxon>eudicotyledons</taxon>
        <taxon>Gunneridae</taxon>
        <taxon>Pentapetalae</taxon>
        <taxon>rosids</taxon>
        <taxon>malvids</taxon>
        <taxon>Malvales</taxon>
        <taxon>Malvaceae</taxon>
        <taxon>Malvoideae</taxon>
        <taxon>Hibiscus</taxon>
    </lineage>
</organism>
<gene>
    <name evidence="3" type="ORF">V6N11_066158</name>
</gene>
<keyword evidence="2" id="KW-1133">Transmembrane helix</keyword>
<name>A0ABR2AGL8_9ROSI</name>
<keyword evidence="4" id="KW-1185">Reference proteome</keyword>
<dbReference type="PANTHER" id="PTHR37741:SF1">
    <property type="entry name" value="TRANSMEMBRANE PROTEIN"/>
    <property type="match status" value="1"/>
</dbReference>
<dbReference type="Proteomes" id="UP001396334">
    <property type="component" value="Unassembled WGS sequence"/>
</dbReference>
<feature type="region of interest" description="Disordered" evidence="1">
    <location>
        <begin position="1"/>
        <end position="64"/>
    </location>
</feature>
<evidence type="ECO:0000313" key="3">
    <source>
        <dbReference type="EMBL" id="KAK8492347.1"/>
    </source>
</evidence>
<proteinExistence type="predicted"/>
<evidence type="ECO:0000313" key="4">
    <source>
        <dbReference type="Proteomes" id="UP001396334"/>
    </source>
</evidence>
<sequence>MRMEEDEFSDAYSGNFPAADANAGLNPSQDKDFKEVSLSSETSTSREIKRGADPPQKKKGMENSMQTLKTAMLVSAVVVAVAGIAIVITKKLKEK</sequence>
<accession>A0ABR2AGL8</accession>
<evidence type="ECO:0000256" key="1">
    <source>
        <dbReference type="SAM" id="MobiDB-lite"/>
    </source>
</evidence>
<feature type="compositionally biased region" description="Basic and acidic residues" evidence="1">
    <location>
        <begin position="44"/>
        <end position="61"/>
    </location>
</feature>
<keyword evidence="2" id="KW-0812">Transmembrane</keyword>
<keyword evidence="2" id="KW-0472">Membrane</keyword>
<dbReference type="PANTHER" id="PTHR37741">
    <property type="entry name" value="TRANSMEMBRANE PROTEIN"/>
    <property type="match status" value="1"/>
</dbReference>
<dbReference type="EMBL" id="JBBPBN010000251">
    <property type="protein sequence ID" value="KAK8492347.1"/>
    <property type="molecule type" value="Genomic_DNA"/>
</dbReference>
<reference evidence="3 4" key="1">
    <citation type="journal article" date="2024" name="G3 (Bethesda)">
        <title>Genome assembly of Hibiscus sabdariffa L. provides insights into metabolisms of medicinal natural products.</title>
        <authorList>
            <person name="Kim T."/>
        </authorList>
    </citation>
    <scope>NUCLEOTIDE SEQUENCE [LARGE SCALE GENOMIC DNA]</scope>
    <source>
        <strain evidence="3">TK-2024</strain>
        <tissue evidence="3">Old leaves</tissue>
    </source>
</reference>
<comment type="caution">
    <text evidence="3">The sequence shown here is derived from an EMBL/GenBank/DDBJ whole genome shotgun (WGS) entry which is preliminary data.</text>
</comment>
<evidence type="ECO:0000256" key="2">
    <source>
        <dbReference type="SAM" id="Phobius"/>
    </source>
</evidence>
<feature type="transmembrane region" description="Helical" evidence="2">
    <location>
        <begin position="70"/>
        <end position="89"/>
    </location>
</feature>